<dbReference type="InterPro" id="IPR027417">
    <property type="entry name" value="P-loop_NTPase"/>
</dbReference>
<dbReference type="InterPro" id="IPR014015">
    <property type="entry name" value="Helicase_SF3_DNA-vir"/>
</dbReference>
<evidence type="ECO:0000259" key="7">
    <source>
        <dbReference type="PROSITE" id="PS51206"/>
    </source>
</evidence>
<sequence length="321" mass="37111">MVHPSPCQGSGNGERQSPDQEEVGRLGGRPVSGFTSQTQSPDGESVYVRPKTLEELLFKYPCCPPEALTNIKEFYNNPNLNYLDDNCKTIRVCLRNWCARIKEWNTEDFAEYYKNPFVKPYFNAYSRNISDVYYDVETSVRIAEELLFTQFDDDHAVITRFLTDILEICDKIVPKRNSMCVVSPPSAGKNFFFDAIASFYLNYGMFGTVNKTNNFSWADGAGKRLVLWNEPNYEQYHIEKIKEILGGDSTRIHVKYKGDQPLQGPPVFILTNNDLNICHDPAFADRLVTYQWRAAPFLKQYNRKLNPLFYYTLLTKWNVLT</sequence>
<evidence type="ECO:0000256" key="5">
    <source>
        <dbReference type="ARBA" id="ARBA00022840"/>
    </source>
</evidence>
<dbReference type="Pfam" id="PF01057">
    <property type="entry name" value="Parvo_NS1"/>
    <property type="match status" value="1"/>
</dbReference>
<evidence type="ECO:0000256" key="2">
    <source>
        <dbReference type="ARBA" id="ARBA00022562"/>
    </source>
</evidence>
<protein>
    <submittedName>
        <fullName evidence="8">Non-structural ORF2</fullName>
    </submittedName>
</protein>
<dbReference type="PROSITE" id="PS51206">
    <property type="entry name" value="SF3_HELICASE_1"/>
    <property type="match status" value="1"/>
</dbReference>
<name>A0A2Z4EVF8_9VIRU</name>
<evidence type="ECO:0000256" key="1">
    <source>
        <dbReference type="ARBA" id="ARBA00004147"/>
    </source>
</evidence>
<feature type="region of interest" description="Disordered" evidence="6">
    <location>
        <begin position="1"/>
        <end position="45"/>
    </location>
</feature>
<evidence type="ECO:0000256" key="6">
    <source>
        <dbReference type="SAM" id="MobiDB-lite"/>
    </source>
</evidence>
<dbReference type="GO" id="GO:0019079">
    <property type="term" value="P:viral genome replication"/>
    <property type="evidence" value="ECO:0007669"/>
    <property type="project" value="InterPro"/>
</dbReference>
<dbReference type="InterPro" id="IPR001257">
    <property type="entry name" value="Parvovirus_NS1_helicase"/>
</dbReference>
<feature type="domain" description="SF3 helicase" evidence="7">
    <location>
        <begin position="149"/>
        <end position="308"/>
    </location>
</feature>
<dbReference type="SUPFAM" id="SSF52540">
    <property type="entry name" value="P-loop containing nucleoside triphosphate hydrolases"/>
    <property type="match status" value="1"/>
</dbReference>
<dbReference type="GO" id="GO:0005524">
    <property type="term" value="F:ATP binding"/>
    <property type="evidence" value="ECO:0007669"/>
    <property type="project" value="UniProtKB-KW"/>
</dbReference>
<dbReference type="GO" id="GO:0006260">
    <property type="term" value="P:DNA replication"/>
    <property type="evidence" value="ECO:0007669"/>
    <property type="project" value="UniProtKB-KW"/>
</dbReference>
<reference evidence="8" key="1">
    <citation type="journal article" date="2018" name="Virus Evol.">
        <title>Cameroonian fruit bats harbor divergent viruses, including rotavirus H, bastroviruses, and picobirnaviruses using an alternative genetic code.</title>
        <authorList>
            <person name="Yinda C.K."/>
            <person name="Ghogomu S.M."/>
            <person name="Conceicao-Neto N."/>
            <person name="Beller L."/>
            <person name="Deboutte W."/>
            <person name="Vanhulle E."/>
            <person name="Maes P."/>
            <person name="Van Ranst M."/>
            <person name="Matthijnssens J."/>
        </authorList>
    </citation>
    <scope>NUCLEOTIDE SEQUENCE</scope>
    <source>
        <strain evidence="8">CMRBtDV4</strain>
    </source>
</reference>
<keyword evidence="5" id="KW-0067">ATP-binding</keyword>
<keyword evidence="3" id="KW-0235">DNA replication</keyword>
<organism evidence="8">
    <name type="scientific">Ambidensovirus sp</name>
    <dbReference type="NCBI Taxonomy" id="2050976"/>
    <lineage>
        <taxon>Viruses</taxon>
        <taxon>Monodnaviria</taxon>
        <taxon>Shotokuvirae</taxon>
        <taxon>Cossaviricota</taxon>
        <taxon>Quintoviricetes</taxon>
        <taxon>Piccovirales</taxon>
        <taxon>Parvoviridae</taxon>
        <taxon>Densovirinae</taxon>
        <taxon>Protoambidensovirus</taxon>
        <taxon>Protoambidensovirus incertum3</taxon>
    </lineage>
</organism>
<keyword evidence="4" id="KW-0547">Nucleotide-binding</keyword>
<evidence type="ECO:0000256" key="4">
    <source>
        <dbReference type="ARBA" id="ARBA00022741"/>
    </source>
</evidence>
<accession>A0A2Z4EVF8</accession>
<keyword evidence="2" id="KW-1048">Host nucleus</keyword>
<dbReference type="EMBL" id="MG693112">
    <property type="protein sequence ID" value="AWV66980.1"/>
    <property type="molecule type" value="Genomic_DNA"/>
</dbReference>
<proteinExistence type="predicted"/>
<evidence type="ECO:0000256" key="3">
    <source>
        <dbReference type="ARBA" id="ARBA00022705"/>
    </source>
</evidence>
<evidence type="ECO:0000313" key="8">
    <source>
        <dbReference type="EMBL" id="AWV66980.1"/>
    </source>
</evidence>
<dbReference type="Gene3D" id="3.40.50.300">
    <property type="entry name" value="P-loop containing nucleotide triphosphate hydrolases"/>
    <property type="match status" value="1"/>
</dbReference>
<dbReference type="GO" id="GO:0042025">
    <property type="term" value="C:host cell nucleus"/>
    <property type="evidence" value="ECO:0007669"/>
    <property type="project" value="UniProtKB-SubCell"/>
</dbReference>
<comment type="subcellular location">
    <subcellularLocation>
        <location evidence="1">Host nucleus</location>
    </subcellularLocation>
</comment>
<feature type="compositionally biased region" description="Polar residues" evidence="6">
    <location>
        <begin position="33"/>
        <end position="42"/>
    </location>
</feature>